<dbReference type="Proteomes" id="UP001241110">
    <property type="component" value="Unassembled WGS sequence"/>
</dbReference>
<comment type="caution">
    <text evidence="1">The sequence shown here is derived from an EMBL/GenBank/DDBJ whole genome shotgun (WGS) entry which is preliminary data.</text>
</comment>
<accession>A0AAE3QZL6</accession>
<protein>
    <submittedName>
        <fullName evidence="1">Uncharacterized protein</fullName>
    </submittedName>
</protein>
<proteinExistence type="predicted"/>
<organism evidence="1 2">
    <name type="scientific">Xanthocytophaga flava</name>
    <dbReference type="NCBI Taxonomy" id="3048013"/>
    <lineage>
        <taxon>Bacteria</taxon>
        <taxon>Pseudomonadati</taxon>
        <taxon>Bacteroidota</taxon>
        <taxon>Cytophagia</taxon>
        <taxon>Cytophagales</taxon>
        <taxon>Rhodocytophagaceae</taxon>
        <taxon>Xanthocytophaga</taxon>
    </lineage>
</organism>
<evidence type="ECO:0000313" key="1">
    <source>
        <dbReference type="EMBL" id="MDJ1486455.1"/>
    </source>
</evidence>
<sequence>TTSGSCSLAVTLTSNTGAQAAVKFSSFPDPEYVNVSNINNTGPLLTILYGVGSNNTNINISSARTLYWVGNSGSWNQIAHWSLTSGGAGGECVPTALDNVVFDANSFTATGRTLTLTAGATCNTMTWAGAVNNPTLSMAVDLTVKGNSLVLANTMNVSGSGKMILDNGNDINIDLGSGAKTLNGGLSFTAGT</sequence>
<dbReference type="RefSeq" id="WP_313990041.1">
    <property type="nucleotide sequence ID" value="NZ_JASJOS010000058.1"/>
</dbReference>
<name>A0AAE3QZL6_9BACT</name>
<feature type="non-terminal residue" evidence="1">
    <location>
        <position position="1"/>
    </location>
</feature>
<feature type="non-terminal residue" evidence="1">
    <location>
        <position position="192"/>
    </location>
</feature>
<dbReference type="EMBL" id="JASJOS010000058">
    <property type="protein sequence ID" value="MDJ1486455.1"/>
    <property type="molecule type" value="Genomic_DNA"/>
</dbReference>
<dbReference type="AlphaFoldDB" id="A0AAE3QZL6"/>
<evidence type="ECO:0000313" key="2">
    <source>
        <dbReference type="Proteomes" id="UP001241110"/>
    </source>
</evidence>
<gene>
    <name evidence="1" type="ORF">QNI16_38665</name>
</gene>
<reference evidence="1" key="1">
    <citation type="submission" date="2023-05" db="EMBL/GenBank/DDBJ databases">
        <authorList>
            <person name="Zhang X."/>
        </authorList>
    </citation>
    <scope>NUCLEOTIDE SEQUENCE</scope>
    <source>
        <strain evidence="1">YF14B1</strain>
    </source>
</reference>